<feature type="domain" description="Nucleolar protein 11 N-terminal" evidence="1">
    <location>
        <begin position="1"/>
        <end position="313"/>
    </location>
</feature>
<dbReference type="AlphaFoldDB" id="V3ZTA4"/>
<reference evidence="2 3" key="1">
    <citation type="journal article" date="2013" name="Nature">
        <title>Insights into bilaterian evolution from three spiralian genomes.</title>
        <authorList>
            <person name="Simakov O."/>
            <person name="Marletaz F."/>
            <person name="Cho S.J."/>
            <person name="Edsinger-Gonzales E."/>
            <person name="Havlak P."/>
            <person name="Hellsten U."/>
            <person name="Kuo D.H."/>
            <person name="Larsson T."/>
            <person name="Lv J."/>
            <person name="Arendt D."/>
            <person name="Savage R."/>
            <person name="Osoegawa K."/>
            <person name="de Jong P."/>
            <person name="Grimwood J."/>
            <person name="Chapman J.A."/>
            <person name="Shapiro H."/>
            <person name="Aerts A."/>
            <person name="Otillar R.P."/>
            <person name="Terry A.Y."/>
            <person name="Boore J.L."/>
            <person name="Grigoriev I.V."/>
            <person name="Lindberg D.R."/>
            <person name="Seaver E.C."/>
            <person name="Weisblat D.A."/>
            <person name="Putnam N.H."/>
            <person name="Rokhsar D.S."/>
        </authorList>
    </citation>
    <scope>NUCLEOTIDE SEQUENCE [LARGE SCALE GENOMIC DNA]</scope>
</reference>
<dbReference type="EMBL" id="KB203566">
    <property type="protein sequence ID" value="ESO84131.1"/>
    <property type="molecule type" value="Genomic_DNA"/>
</dbReference>
<dbReference type="PANTHER" id="PTHR15633">
    <property type="entry name" value="NUCLEOLAR PROTEIN 11"/>
    <property type="match status" value="1"/>
</dbReference>
<protein>
    <recommendedName>
        <fullName evidence="1">Nucleolar protein 11 N-terminal domain-containing protein</fullName>
    </recommendedName>
</protein>
<dbReference type="Pfam" id="PF08168">
    <property type="entry name" value="NOL11_N"/>
    <property type="match status" value="1"/>
</dbReference>
<keyword evidence="3" id="KW-1185">Reference proteome</keyword>
<dbReference type="Proteomes" id="UP000030746">
    <property type="component" value="Unassembled WGS sequence"/>
</dbReference>
<dbReference type="GO" id="GO:0030490">
    <property type="term" value="P:maturation of SSU-rRNA"/>
    <property type="evidence" value="ECO:0007669"/>
    <property type="project" value="InterPro"/>
</dbReference>
<dbReference type="SUPFAM" id="SSF82171">
    <property type="entry name" value="DPP6 N-terminal domain-like"/>
    <property type="match status" value="1"/>
</dbReference>
<dbReference type="OrthoDB" id="6502630at2759"/>
<dbReference type="RefSeq" id="XP_009065257.1">
    <property type="nucleotide sequence ID" value="XM_009067009.1"/>
</dbReference>
<gene>
    <name evidence="2" type="ORF">LOTGIDRAFT_155456</name>
</gene>
<dbReference type="InterPro" id="IPR042859">
    <property type="entry name" value="NOL11"/>
</dbReference>
<proteinExistence type="predicted"/>
<evidence type="ECO:0000313" key="3">
    <source>
        <dbReference type="Proteomes" id="UP000030746"/>
    </source>
</evidence>
<dbReference type="OMA" id="IPYNCEV"/>
<dbReference type="HOGENOM" id="CLU_534534_0_0_1"/>
<dbReference type="GO" id="GO:0005730">
    <property type="term" value="C:nucleolus"/>
    <property type="evidence" value="ECO:0007669"/>
    <property type="project" value="TreeGrafter"/>
</dbReference>
<dbReference type="PANTHER" id="PTHR15633:SF2">
    <property type="entry name" value="NUCLEOLAR PROTEIN 11"/>
    <property type="match status" value="1"/>
</dbReference>
<dbReference type="GeneID" id="20236710"/>
<name>V3ZTA4_LOTGI</name>
<dbReference type="GO" id="GO:0003723">
    <property type="term" value="F:RNA binding"/>
    <property type="evidence" value="ECO:0007669"/>
    <property type="project" value="TreeGrafter"/>
</dbReference>
<dbReference type="InterPro" id="IPR012584">
    <property type="entry name" value="NOL11_N"/>
</dbReference>
<evidence type="ECO:0000259" key="1">
    <source>
        <dbReference type="Pfam" id="PF08168"/>
    </source>
</evidence>
<evidence type="ECO:0000313" key="2">
    <source>
        <dbReference type="EMBL" id="ESO84131.1"/>
    </source>
</evidence>
<dbReference type="STRING" id="225164.V3ZTA4"/>
<dbReference type="CTD" id="20236710"/>
<accession>V3ZTA4</accession>
<dbReference type="KEGG" id="lgi:LOTGIDRAFT_155456"/>
<organism evidence="2 3">
    <name type="scientific">Lottia gigantea</name>
    <name type="common">Giant owl limpet</name>
    <dbReference type="NCBI Taxonomy" id="225164"/>
    <lineage>
        <taxon>Eukaryota</taxon>
        <taxon>Metazoa</taxon>
        <taxon>Spiralia</taxon>
        <taxon>Lophotrochozoa</taxon>
        <taxon>Mollusca</taxon>
        <taxon>Gastropoda</taxon>
        <taxon>Patellogastropoda</taxon>
        <taxon>Lottioidea</taxon>
        <taxon>Lottiidae</taxon>
        <taxon>Lottia</taxon>
    </lineage>
</organism>
<sequence length="510" mass="59005">MAALKDGYILTTLAQKSSLLSIDCAQSSNFILITSQTSFINIFNVNDQKIFNSWSVRHGISITSPTTWSSLHNQYLTVFNKQEIRRWSEEEKSIDKAKKKHVKKDIKKILTYKDYEPIVVCENGTVDFIDGIKTTSEQPILDDDAKLVFCQLVPSPSGVKVLYISEVKSTRSLHCHEYNDSNKGWNHTTYSINYKDNILDYSYYTDNNNNTFIYYIGLDKDLYRIKVNNDSIEEELVTTITEITSSINMVALDSTQLIIAGLHHNNQDGFGIYDMKYSAIQSFQPFPEEYNIQPKIFLVENQLFLSCNRNIYVYDINSRTPTLGEFLGKSMTTDQEDTSQQVISWSVKDDKIKTNKCDDLEKLIDFSKTPNHSKFSSIFQSFLQKQDNLISISNIHLKKLCQRCLREKKFWPSEEMKELLEHGLIPPEISTELITVLIEKDEKKLLNLCLDKLTGISEQSLIQVLQYYLSLSEDDLNEEMILKSIPVLKIDEEKCPFSKLKTYLMYPYEK</sequence>